<reference evidence="3" key="1">
    <citation type="journal article" date="2020" name="Fungal Divers.">
        <title>Resolving the Mortierellaceae phylogeny through synthesis of multi-gene phylogenetics and phylogenomics.</title>
        <authorList>
            <person name="Vandepol N."/>
            <person name="Liber J."/>
            <person name="Desiro A."/>
            <person name="Na H."/>
            <person name="Kennedy M."/>
            <person name="Barry K."/>
            <person name="Grigoriev I.V."/>
            <person name="Miller A.N."/>
            <person name="O'Donnell K."/>
            <person name="Stajich J.E."/>
            <person name="Bonito G."/>
        </authorList>
    </citation>
    <scope>NUCLEOTIDE SEQUENCE</scope>
    <source>
        <strain evidence="3">MES-2147</strain>
    </source>
</reference>
<dbReference type="Proteomes" id="UP000749646">
    <property type="component" value="Unassembled WGS sequence"/>
</dbReference>
<keyword evidence="1" id="KW-0175">Coiled coil</keyword>
<evidence type="ECO:0000256" key="2">
    <source>
        <dbReference type="SAM" id="MobiDB-lite"/>
    </source>
</evidence>
<proteinExistence type="predicted"/>
<sequence>MAHLSSSSRNKSNDNRDYPLPRSSTTENALTEEEGSSLVTYATNTTSPHHTTKGQHTDDHYVPPPPLQQQQPTGWVSVNTIPIHSYNGQEERSFRHLQEHCAGPESDLSELLSEAQQQCSHAQESLETLKQQYEITLIQYSESQTESHQSKVWLTDRDNEIHQLKSQVHDLSRELKEVTEERNSLSFEMVECHTDNAKFLKRLRIANDNVDSLQEENQHLIEQLRELRAVTRSTEVAEEKRKLQETLDRERQLAGQAALDLERVVTKYKGEVEKLQDLVLAIGHKHVQVQSQLAFLQQQAQIRQQQKQEQEQEQFLLLNENVENSGNSSCGDKQAQEENLALSSSSHLPTFNSALPQQSLDSNPSATLTTSEGHHEQEEGLVLSDATLVSILSSVAANSHLQRSKPTRRFTVNALSHHPKVPLTLEQRKHELLMHQITVLQRGYDVLRQEKITLESQLDRA</sequence>
<dbReference type="AlphaFoldDB" id="A0A9P6IZI9"/>
<feature type="coiled-coil region" evidence="1">
    <location>
        <begin position="112"/>
        <end position="313"/>
    </location>
</feature>
<feature type="compositionally biased region" description="Low complexity" evidence="2">
    <location>
        <begin position="1"/>
        <end position="10"/>
    </location>
</feature>
<feature type="compositionally biased region" description="Polar residues" evidence="2">
    <location>
        <begin position="37"/>
        <end position="49"/>
    </location>
</feature>
<comment type="caution">
    <text evidence="3">The sequence shown here is derived from an EMBL/GenBank/DDBJ whole genome shotgun (WGS) entry which is preliminary data.</text>
</comment>
<evidence type="ECO:0000313" key="3">
    <source>
        <dbReference type="EMBL" id="KAF9955153.1"/>
    </source>
</evidence>
<name>A0A9P6IZI9_9FUNG</name>
<organism evidence="3 4">
    <name type="scientific">Modicella reniformis</name>
    <dbReference type="NCBI Taxonomy" id="1440133"/>
    <lineage>
        <taxon>Eukaryota</taxon>
        <taxon>Fungi</taxon>
        <taxon>Fungi incertae sedis</taxon>
        <taxon>Mucoromycota</taxon>
        <taxon>Mortierellomycotina</taxon>
        <taxon>Mortierellomycetes</taxon>
        <taxon>Mortierellales</taxon>
        <taxon>Mortierellaceae</taxon>
        <taxon>Modicella</taxon>
    </lineage>
</organism>
<protein>
    <submittedName>
        <fullName evidence="3">Uncharacterized protein</fullName>
    </submittedName>
</protein>
<dbReference type="EMBL" id="JAAAHW010006779">
    <property type="protein sequence ID" value="KAF9955153.1"/>
    <property type="molecule type" value="Genomic_DNA"/>
</dbReference>
<dbReference type="OrthoDB" id="10255630at2759"/>
<feature type="region of interest" description="Disordered" evidence="2">
    <location>
        <begin position="1"/>
        <end position="72"/>
    </location>
</feature>
<evidence type="ECO:0000256" key="1">
    <source>
        <dbReference type="SAM" id="Coils"/>
    </source>
</evidence>
<accession>A0A9P6IZI9</accession>
<feature type="region of interest" description="Disordered" evidence="2">
    <location>
        <begin position="323"/>
        <end position="378"/>
    </location>
</feature>
<feature type="compositionally biased region" description="Polar residues" evidence="2">
    <location>
        <begin position="341"/>
        <end position="371"/>
    </location>
</feature>
<evidence type="ECO:0000313" key="4">
    <source>
        <dbReference type="Proteomes" id="UP000749646"/>
    </source>
</evidence>
<gene>
    <name evidence="3" type="ORF">BGZ65_003582</name>
</gene>
<keyword evidence="4" id="KW-1185">Reference proteome</keyword>